<accession>A0A1X1JZZ1</accession>
<name>A0A1X1JZZ1_STRMT</name>
<comment type="caution">
    <text evidence="3">The sequence shown here is derived from an EMBL/GenBank/DDBJ whole genome shotgun (WGS) entry which is preliminary data.</text>
</comment>
<protein>
    <submittedName>
        <fullName evidence="3">Glycosyltransferase</fullName>
    </submittedName>
</protein>
<dbReference type="AlphaFoldDB" id="A0A1X1JZZ1"/>
<dbReference type="InterPro" id="IPR001296">
    <property type="entry name" value="Glyco_trans_1"/>
</dbReference>
<gene>
    <name evidence="3" type="ORF">B7699_07790</name>
</gene>
<dbReference type="EMBL" id="NCVG01000023">
    <property type="protein sequence ID" value="ORO92704.1"/>
    <property type="molecule type" value="Genomic_DNA"/>
</dbReference>
<organism evidence="3 4">
    <name type="scientific">Streptococcus mitis</name>
    <dbReference type="NCBI Taxonomy" id="28037"/>
    <lineage>
        <taxon>Bacteria</taxon>
        <taxon>Bacillati</taxon>
        <taxon>Bacillota</taxon>
        <taxon>Bacilli</taxon>
        <taxon>Lactobacillales</taxon>
        <taxon>Streptococcaceae</taxon>
        <taxon>Streptococcus</taxon>
        <taxon>Streptococcus mitis group</taxon>
    </lineage>
</organism>
<evidence type="ECO:0000259" key="2">
    <source>
        <dbReference type="Pfam" id="PF13439"/>
    </source>
</evidence>
<feature type="domain" description="Glycosyl transferase family 1" evidence="1">
    <location>
        <begin position="176"/>
        <end position="339"/>
    </location>
</feature>
<dbReference type="Gene3D" id="3.40.50.2000">
    <property type="entry name" value="Glycogen Phosphorylase B"/>
    <property type="match status" value="2"/>
</dbReference>
<feature type="domain" description="Glycosyltransferase subfamily 4-like N-terminal" evidence="2">
    <location>
        <begin position="7"/>
        <end position="167"/>
    </location>
</feature>
<proteinExistence type="predicted"/>
<evidence type="ECO:0000313" key="4">
    <source>
        <dbReference type="Proteomes" id="UP000193863"/>
    </source>
</evidence>
<sequence>MSPELAGTETFILNYFRNINKEEIHFDFIKRTEEPIIFEDEILRQNSKIFFIPEKRGNLSQYYREMDSFFKENAENYNVIWCNVMSVTNIDFLVYAKKYGIPLRVIHSHNSKWNWEKWKYFLHIFNKKRLAKVATHYFACSNLAADYLFDKNIRNQVSIIPNAIEVEQFTFSENDRIQLREKLGWKDCKIIGNIGRLNPQKNQLFLIDVFAEAYKKDSRLRLIILGKDSELKSQIEEKIYGLGLEGVVLLPGSQTNIKAWLSAMDLFMLPSIFEGLPLSALEAQANGLPVLVSDAITTELNITNNVEYLSLEETTENWVMKILELVDKPRMNSDIIERIFKEKGYNIKYQAQNLRKTLEV</sequence>
<dbReference type="PANTHER" id="PTHR12526">
    <property type="entry name" value="GLYCOSYLTRANSFERASE"/>
    <property type="match status" value="1"/>
</dbReference>
<dbReference type="InterPro" id="IPR028098">
    <property type="entry name" value="Glyco_trans_4-like_N"/>
</dbReference>
<evidence type="ECO:0000259" key="1">
    <source>
        <dbReference type="Pfam" id="PF00534"/>
    </source>
</evidence>
<dbReference type="SUPFAM" id="SSF53756">
    <property type="entry name" value="UDP-Glycosyltransferase/glycogen phosphorylase"/>
    <property type="match status" value="1"/>
</dbReference>
<reference evidence="3 4" key="1">
    <citation type="journal article" date="2016" name="Eur. J. Clin. Microbiol. Infect. Dis.">
        <title>Whole genome sequencing as a tool for phylogenetic analysis of clinical strains of Mitis group streptococci.</title>
        <authorList>
            <person name="Rasmussen L.H."/>
            <person name="Dargis R."/>
            <person name="Hojholt K."/>
            <person name="Christensen J.J."/>
            <person name="Skovgaard O."/>
            <person name="Justesen U.S."/>
            <person name="Rosenvinge F.S."/>
            <person name="Moser C."/>
            <person name="Lukjancenko O."/>
            <person name="Rasmussen S."/>
            <person name="Nielsen X.C."/>
        </authorList>
    </citation>
    <scope>NUCLEOTIDE SEQUENCE [LARGE SCALE GENOMIC DNA]</scope>
    <source>
        <strain evidence="3 4">RH_43861_09</strain>
    </source>
</reference>
<keyword evidence="3" id="KW-0808">Transferase</keyword>
<dbReference type="PANTHER" id="PTHR12526:SF630">
    <property type="entry name" value="GLYCOSYLTRANSFERASE"/>
    <property type="match status" value="1"/>
</dbReference>
<dbReference type="GO" id="GO:0016757">
    <property type="term" value="F:glycosyltransferase activity"/>
    <property type="evidence" value="ECO:0007669"/>
    <property type="project" value="InterPro"/>
</dbReference>
<evidence type="ECO:0000313" key="3">
    <source>
        <dbReference type="EMBL" id="ORO92704.1"/>
    </source>
</evidence>
<dbReference type="Pfam" id="PF13439">
    <property type="entry name" value="Glyco_transf_4"/>
    <property type="match status" value="1"/>
</dbReference>
<dbReference type="Proteomes" id="UP000193863">
    <property type="component" value="Unassembled WGS sequence"/>
</dbReference>
<dbReference type="Pfam" id="PF00534">
    <property type="entry name" value="Glycos_transf_1"/>
    <property type="match status" value="1"/>
</dbReference>